<dbReference type="InterPro" id="IPR034660">
    <property type="entry name" value="DinB/YfiT-like"/>
</dbReference>
<sequence>MKQLQNEENAKIRHTILKKVEGFTNDELNQKPSQEEWSAMQILDHLQKIETTIAEGVAQAIKKNQQNKAIKKPIQLSVSRKVKVEAPKRTVPDDSYFTLDEMKEKLNASRNRMYEVFSSAGEETLRNNSMPHPVFGDVPLVQWFPFVGYHEKRHLAQLEETLRKVDEKKK</sequence>
<evidence type="ECO:0000313" key="2">
    <source>
        <dbReference type="EMBL" id="MFC4712117.1"/>
    </source>
</evidence>
<dbReference type="InterPro" id="IPR024775">
    <property type="entry name" value="DinB-like"/>
</dbReference>
<dbReference type="Proteomes" id="UP001595932">
    <property type="component" value="Unassembled WGS sequence"/>
</dbReference>
<dbReference type="SUPFAM" id="SSF109854">
    <property type="entry name" value="DinB/YfiT-like putative metalloenzymes"/>
    <property type="match status" value="1"/>
</dbReference>
<organism evidence="2 3">
    <name type="scientific">Planococcus dechangensis</name>
    <dbReference type="NCBI Taxonomy" id="1176255"/>
    <lineage>
        <taxon>Bacteria</taxon>
        <taxon>Bacillati</taxon>
        <taxon>Bacillota</taxon>
        <taxon>Bacilli</taxon>
        <taxon>Bacillales</taxon>
        <taxon>Caryophanaceae</taxon>
        <taxon>Planococcus</taxon>
    </lineage>
</organism>
<feature type="domain" description="DinB-like" evidence="1">
    <location>
        <begin position="13"/>
        <end position="158"/>
    </location>
</feature>
<dbReference type="Gene3D" id="1.20.120.450">
    <property type="entry name" value="dinb family like domain"/>
    <property type="match status" value="1"/>
</dbReference>
<dbReference type="RefSeq" id="WP_377277093.1">
    <property type="nucleotide sequence ID" value="NZ_JBHSGL010000005.1"/>
</dbReference>
<reference evidence="3" key="1">
    <citation type="journal article" date="2019" name="Int. J. Syst. Evol. Microbiol.">
        <title>The Global Catalogue of Microorganisms (GCM) 10K type strain sequencing project: providing services to taxonomists for standard genome sequencing and annotation.</title>
        <authorList>
            <consortium name="The Broad Institute Genomics Platform"/>
            <consortium name="The Broad Institute Genome Sequencing Center for Infectious Disease"/>
            <person name="Wu L."/>
            <person name="Ma J."/>
        </authorList>
    </citation>
    <scope>NUCLEOTIDE SEQUENCE [LARGE SCALE GENOMIC DNA]</scope>
    <source>
        <strain evidence="3">CGMCC 1.12151</strain>
    </source>
</reference>
<dbReference type="Pfam" id="PF12867">
    <property type="entry name" value="DinB_2"/>
    <property type="match status" value="1"/>
</dbReference>
<gene>
    <name evidence="2" type="ORF">ACFO5U_04590</name>
</gene>
<proteinExistence type="predicted"/>
<evidence type="ECO:0000259" key="1">
    <source>
        <dbReference type="Pfam" id="PF12867"/>
    </source>
</evidence>
<name>A0ABV9M8G6_9BACL</name>
<protein>
    <submittedName>
        <fullName evidence="2">DinB family protein</fullName>
    </submittedName>
</protein>
<dbReference type="EMBL" id="JBHSGL010000005">
    <property type="protein sequence ID" value="MFC4712117.1"/>
    <property type="molecule type" value="Genomic_DNA"/>
</dbReference>
<accession>A0ABV9M8G6</accession>
<evidence type="ECO:0000313" key="3">
    <source>
        <dbReference type="Proteomes" id="UP001595932"/>
    </source>
</evidence>
<comment type="caution">
    <text evidence="2">The sequence shown here is derived from an EMBL/GenBank/DDBJ whole genome shotgun (WGS) entry which is preliminary data.</text>
</comment>
<keyword evidence="3" id="KW-1185">Reference proteome</keyword>